<proteinExistence type="predicted"/>
<accession>A0A1R2AU30</accession>
<dbReference type="Pfam" id="PF12335">
    <property type="entry name" value="SBF2"/>
    <property type="match status" value="1"/>
</dbReference>
<dbReference type="Proteomes" id="UP000187209">
    <property type="component" value="Unassembled WGS sequence"/>
</dbReference>
<keyword evidence="3" id="KW-1185">Reference proteome</keyword>
<sequence length="493" mass="57173">MSIESIEYLHEKGVRYRKQFEELLIALKERALIEELYAKDLERFANNLPVTDFKEVTEYLRQITLHIASQSYAFAQNMTLSIVDDLKELLNSQAQAIKEHYQAGIKNEKRKKRLGKKVEESKFKYLNFCEECEQVALSLDSETSSSKREKLVQKLILSKNHLDAFYRAYLEDTERYNKYKKTYLLRAKKIISAFCQQESQLIENLNKAQEDIWTCHCTCSSTLSTSEINQAVLTQSIEDFSSLLKYPDCTFESYEGVHPLFKNLGINSAPHLHASILEISGADKGTQTAVENMYRTEIGNIINKAWEGHDLTSQEYLHFNAMLKEHLGRKAWSWCMNLKRTQGIFIIDIKGFEHIGELMVALLNECERSQDVIIAKNCIILSQTFYKLANNSKEYLQNFIITHTLWTNRVFWEKVINSAIGEELKNQGDIEIQKEHLKSLVFCQLVSFGHIMMSFKVDEECINQLITSIGRNYDFSEEETKEIMATVDESGRE</sequence>
<dbReference type="InterPro" id="IPR022096">
    <property type="entry name" value="SBF1/SBF2"/>
</dbReference>
<reference evidence="2 3" key="1">
    <citation type="submission" date="2016-11" db="EMBL/GenBank/DDBJ databases">
        <title>The macronuclear genome of Stentor coeruleus: a giant cell with tiny introns.</title>
        <authorList>
            <person name="Slabodnick M."/>
            <person name="Ruby J.G."/>
            <person name="Reiff S.B."/>
            <person name="Swart E.C."/>
            <person name="Gosai S."/>
            <person name="Prabakaran S."/>
            <person name="Witkowska E."/>
            <person name="Larue G.E."/>
            <person name="Fisher S."/>
            <person name="Freeman R.M."/>
            <person name="Gunawardena J."/>
            <person name="Chu W."/>
            <person name="Stover N.A."/>
            <person name="Gregory B.D."/>
            <person name="Nowacki M."/>
            <person name="Derisi J."/>
            <person name="Roy S.W."/>
            <person name="Marshall W.F."/>
            <person name="Sood P."/>
        </authorList>
    </citation>
    <scope>NUCLEOTIDE SEQUENCE [LARGE SCALE GENOMIC DNA]</scope>
    <source>
        <strain evidence="2">WM001</strain>
    </source>
</reference>
<dbReference type="InterPro" id="IPR027267">
    <property type="entry name" value="AH/BAR_dom_sf"/>
</dbReference>
<dbReference type="EMBL" id="MPUH01001416">
    <property type="protein sequence ID" value="OMJ67910.1"/>
    <property type="molecule type" value="Genomic_DNA"/>
</dbReference>
<dbReference type="Gene3D" id="1.20.1270.60">
    <property type="entry name" value="Arfaptin homology (AH) domain/BAR domain"/>
    <property type="match status" value="1"/>
</dbReference>
<feature type="domain" description="SBF1/SBF2" evidence="1">
    <location>
        <begin position="321"/>
        <end position="434"/>
    </location>
</feature>
<evidence type="ECO:0000259" key="1">
    <source>
        <dbReference type="Pfam" id="PF12335"/>
    </source>
</evidence>
<dbReference type="AlphaFoldDB" id="A0A1R2AU30"/>
<protein>
    <recommendedName>
        <fullName evidence="1">SBF1/SBF2 domain-containing protein</fullName>
    </recommendedName>
</protein>
<dbReference type="SUPFAM" id="SSF103657">
    <property type="entry name" value="BAR/IMD domain-like"/>
    <property type="match status" value="1"/>
</dbReference>
<organism evidence="2 3">
    <name type="scientific">Stentor coeruleus</name>
    <dbReference type="NCBI Taxonomy" id="5963"/>
    <lineage>
        <taxon>Eukaryota</taxon>
        <taxon>Sar</taxon>
        <taxon>Alveolata</taxon>
        <taxon>Ciliophora</taxon>
        <taxon>Postciliodesmatophora</taxon>
        <taxon>Heterotrichea</taxon>
        <taxon>Heterotrichida</taxon>
        <taxon>Stentoridae</taxon>
        <taxon>Stentor</taxon>
    </lineage>
</organism>
<evidence type="ECO:0000313" key="2">
    <source>
        <dbReference type="EMBL" id="OMJ67910.1"/>
    </source>
</evidence>
<comment type="caution">
    <text evidence="2">The sequence shown here is derived from an EMBL/GenBank/DDBJ whole genome shotgun (WGS) entry which is preliminary data.</text>
</comment>
<name>A0A1R2AU30_9CILI</name>
<gene>
    <name evidence="2" type="ORF">SteCoe_34802</name>
</gene>
<evidence type="ECO:0000313" key="3">
    <source>
        <dbReference type="Proteomes" id="UP000187209"/>
    </source>
</evidence>
<dbReference type="OrthoDB" id="322001at2759"/>